<dbReference type="eggNOG" id="COG4191">
    <property type="taxonomic scope" value="Bacteria"/>
</dbReference>
<dbReference type="Gene3D" id="6.10.340.10">
    <property type="match status" value="1"/>
</dbReference>
<dbReference type="InterPro" id="IPR003660">
    <property type="entry name" value="HAMP_dom"/>
</dbReference>
<evidence type="ECO:0000256" key="10">
    <source>
        <dbReference type="ARBA" id="ARBA00023136"/>
    </source>
</evidence>
<evidence type="ECO:0000259" key="12">
    <source>
        <dbReference type="PROSITE" id="PS50109"/>
    </source>
</evidence>
<dbReference type="InterPro" id="IPR050398">
    <property type="entry name" value="HssS/ArlS-like"/>
</dbReference>
<reference key="1">
    <citation type="submission" date="2010-11" db="EMBL/GenBank/DDBJ databases">
        <title>The complete genome of chromosome of Calditerrivibrio nitroreducens DSM 19672.</title>
        <authorList>
            <consortium name="US DOE Joint Genome Institute (JGI-PGF)"/>
            <person name="Lucas S."/>
            <person name="Copeland A."/>
            <person name="Lapidus A."/>
            <person name="Bruce D."/>
            <person name="Goodwin L."/>
            <person name="Pitluck S."/>
            <person name="Kyrpides N."/>
            <person name="Mavromatis K."/>
            <person name="Ivanova N."/>
            <person name="Mikhailova N."/>
            <person name="Zeytun A."/>
            <person name="Brettin T."/>
            <person name="Detter J.C."/>
            <person name="Tapia R."/>
            <person name="Han C."/>
            <person name="Land M."/>
            <person name="Hauser L."/>
            <person name="Markowitz V."/>
            <person name="Cheng J.-F."/>
            <person name="Hugenholtz P."/>
            <person name="Woyke T."/>
            <person name="Wu D."/>
            <person name="Spring S."/>
            <person name="Schroeder M."/>
            <person name="Brambilla E."/>
            <person name="Klenk H.-P."/>
            <person name="Eisen J.A."/>
        </authorList>
    </citation>
    <scope>NUCLEOTIDE SEQUENCE [LARGE SCALE GENOMIC DNA]</scope>
    <source>
        <strain>DSM 19672</strain>
    </source>
</reference>
<dbReference type="STRING" id="768670.Calni_1250"/>
<dbReference type="PROSITE" id="PS50109">
    <property type="entry name" value="HIS_KIN"/>
    <property type="match status" value="1"/>
</dbReference>
<evidence type="ECO:0000313" key="15">
    <source>
        <dbReference type="Proteomes" id="UP000007039"/>
    </source>
</evidence>
<evidence type="ECO:0000313" key="14">
    <source>
        <dbReference type="EMBL" id="ADR19158.1"/>
    </source>
</evidence>
<keyword evidence="10 11" id="KW-0472">Membrane</keyword>
<keyword evidence="7 11" id="KW-0812">Transmembrane</keyword>
<keyword evidence="6" id="KW-0808">Transferase</keyword>
<feature type="domain" description="HAMP" evidence="13">
    <location>
        <begin position="329"/>
        <end position="382"/>
    </location>
</feature>
<name>E4TJ26_CALNY</name>
<feature type="domain" description="Histidine kinase" evidence="12">
    <location>
        <begin position="406"/>
        <end position="612"/>
    </location>
</feature>
<protein>
    <recommendedName>
        <fullName evidence="3">histidine kinase</fullName>
        <ecNumber evidence="3">2.7.13.3</ecNumber>
    </recommendedName>
</protein>
<gene>
    <name evidence="14" type="ordered locus">Calni_1250</name>
</gene>
<dbReference type="KEGG" id="cni:Calni_1250"/>
<dbReference type="SUPFAM" id="SSF47384">
    <property type="entry name" value="Homodimeric domain of signal transducing histidine kinase"/>
    <property type="match status" value="1"/>
</dbReference>
<dbReference type="PROSITE" id="PS50885">
    <property type="entry name" value="HAMP"/>
    <property type="match status" value="1"/>
</dbReference>
<dbReference type="InterPro" id="IPR003594">
    <property type="entry name" value="HATPase_dom"/>
</dbReference>
<dbReference type="Pfam" id="PF00512">
    <property type="entry name" value="HisKA"/>
    <property type="match status" value="1"/>
</dbReference>
<keyword evidence="15" id="KW-1185">Reference proteome</keyword>
<dbReference type="SUPFAM" id="SSF55874">
    <property type="entry name" value="ATPase domain of HSP90 chaperone/DNA topoisomerase II/histidine kinase"/>
    <property type="match status" value="1"/>
</dbReference>
<dbReference type="CDD" id="cd06225">
    <property type="entry name" value="HAMP"/>
    <property type="match status" value="1"/>
</dbReference>
<keyword evidence="5" id="KW-0597">Phosphoprotein</keyword>
<dbReference type="EC" id="2.7.13.3" evidence="3"/>
<keyword evidence="9 11" id="KW-1133">Transmembrane helix</keyword>
<dbReference type="GO" id="GO:0005886">
    <property type="term" value="C:plasma membrane"/>
    <property type="evidence" value="ECO:0007669"/>
    <property type="project" value="UniProtKB-SubCell"/>
</dbReference>
<evidence type="ECO:0000256" key="1">
    <source>
        <dbReference type="ARBA" id="ARBA00000085"/>
    </source>
</evidence>
<dbReference type="InterPro" id="IPR048760">
    <property type="entry name" value="VP0354-like_sensor_dom"/>
</dbReference>
<dbReference type="OrthoDB" id="9781147at2"/>
<dbReference type="Proteomes" id="UP000007039">
    <property type="component" value="Chromosome"/>
</dbReference>
<dbReference type="SUPFAM" id="SSF158472">
    <property type="entry name" value="HAMP domain-like"/>
    <property type="match status" value="1"/>
</dbReference>
<evidence type="ECO:0000256" key="7">
    <source>
        <dbReference type="ARBA" id="ARBA00022692"/>
    </source>
</evidence>
<dbReference type="InterPro" id="IPR029151">
    <property type="entry name" value="Sensor-like_sf"/>
</dbReference>
<dbReference type="Pfam" id="PF21623">
    <property type="entry name" value="HK_sensor_dom_bact"/>
    <property type="match status" value="1"/>
</dbReference>
<evidence type="ECO:0000259" key="13">
    <source>
        <dbReference type="PROSITE" id="PS50885"/>
    </source>
</evidence>
<dbReference type="HOGENOM" id="CLU_023166_1_0_0"/>
<evidence type="ECO:0000256" key="3">
    <source>
        <dbReference type="ARBA" id="ARBA00012438"/>
    </source>
</evidence>
<evidence type="ECO:0000256" key="5">
    <source>
        <dbReference type="ARBA" id="ARBA00022553"/>
    </source>
</evidence>
<dbReference type="InterPro" id="IPR036097">
    <property type="entry name" value="HisK_dim/P_sf"/>
</dbReference>
<dbReference type="CDD" id="cd00082">
    <property type="entry name" value="HisKA"/>
    <property type="match status" value="1"/>
</dbReference>
<reference evidence="14 15" key="2">
    <citation type="journal article" date="2011" name="Stand. Genomic Sci.">
        <title>Complete genome sequence of Calditerrivibrio nitroreducens type strain (Yu37-1).</title>
        <authorList>
            <person name="Pitluck S."/>
            <person name="Sikorski J."/>
            <person name="Zeytun A."/>
            <person name="Lapidus A."/>
            <person name="Nolan M."/>
            <person name="Lucas S."/>
            <person name="Hammon N."/>
            <person name="Deshpande S."/>
            <person name="Cheng J.F."/>
            <person name="Tapia R."/>
            <person name="Han C."/>
            <person name="Goodwin L."/>
            <person name="Liolios K."/>
            <person name="Pagani I."/>
            <person name="Ivanova N."/>
            <person name="Mavromatis K."/>
            <person name="Pati A."/>
            <person name="Chen A."/>
            <person name="Palaniappan K."/>
            <person name="Hauser L."/>
            <person name="Chang Y.J."/>
            <person name="Jeffries C.D."/>
            <person name="Detter J.C."/>
            <person name="Brambilla E."/>
            <person name="Djao O.D."/>
            <person name="Rohde M."/>
            <person name="Spring S."/>
            <person name="Goker M."/>
            <person name="Woyke T."/>
            <person name="Bristow J."/>
            <person name="Eisen J.A."/>
            <person name="Markowitz V."/>
            <person name="Hugenholtz P."/>
            <person name="Kyrpides N.C."/>
            <person name="Klenk H.P."/>
            <person name="Land M."/>
        </authorList>
    </citation>
    <scope>NUCLEOTIDE SEQUENCE [LARGE SCALE GENOMIC DNA]</scope>
    <source>
        <strain evidence="15">DSM 19672 / NBRC 101217 / Yu37-1</strain>
    </source>
</reference>
<evidence type="ECO:0000256" key="2">
    <source>
        <dbReference type="ARBA" id="ARBA00004651"/>
    </source>
</evidence>
<dbReference type="PANTHER" id="PTHR45528">
    <property type="entry name" value="SENSOR HISTIDINE KINASE CPXA"/>
    <property type="match status" value="1"/>
</dbReference>
<keyword evidence="4" id="KW-1003">Cell membrane</keyword>
<organism evidence="14 15">
    <name type="scientific">Calditerrivibrio nitroreducens (strain DSM 19672 / NBRC 101217 / Yu37-1)</name>
    <dbReference type="NCBI Taxonomy" id="768670"/>
    <lineage>
        <taxon>Bacteria</taxon>
        <taxon>Pseudomonadati</taxon>
        <taxon>Deferribacterota</taxon>
        <taxon>Deferribacteres</taxon>
        <taxon>Deferribacterales</taxon>
        <taxon>Calditerrivibrionaceae</taxon>
    </lineage>
</organism>
<evidence type="ECO:0000256" key="11">
    <source>
        <dbReference type="SAM" id="Phobius"/>
    </source>
</evidence>
<evidence type="ECO:0000256" key="8">
    <source>
        <dbReference type="ARBA" id="ARBA00022777"/>
    </source>
</evidence>
<feature type="transmembrane region" description="Helical" evidence="11">
    <location>
        <begin position="311"/>
        <end position="332"/>
    </location>
</feature>
<sequence precursor="true">MKIKLTIYMLVLITFISTLLTFINYYHSKQILFNNIINLAKTTTLNSRNSILEFLVYIKDISYNISRDYMIEEYTKDFNDIIKSALEKKFLEMYFKLPVIQAIRITDLDGNIKVFVREGKILSSDKEYTNINISTKDFFQQAKKDNNSEIILSNFERGRLPDTDNFCPAMIRTVVPIKVNGEKRGFLIVNFWGIKIGQFIDNFEKDSGMAFLVEVNNETEERNGIFLFHIDKKYEFANQFGSSYYFQNIYGKSLFDKLKNDSGIFKIDDDILSFNSIYPYKDKSRKWVICSIFYSSYYLGILNVLKNNLVTILFVSIFLSFFVSVLFSFRFFKPLNEIKLALNAYGKGDFNYRVDETKMDAELKEIVRNIYEMVNSLQKYIIEIEERQKKIELLNRLSSIGLLSSGISHELNTPLNSIILLCDILLEEAKKGKVNTDDINNIKNEAKRCVSIIKNLKLLDPQNKIQTNEVISIKEVLERNIKYFNNIFKKLHVESDIKDGTILANRVLINQVFFNIFLNAIEASDEECRIFVRSFEKDGEVWIVIKDYGRGMDEDTINNIFVPFFTTKQPDKGMGLGLSLVYKIVSDHNGKIEVTSKKGEWTEFTLRFLKYENFDN</sequence>
<dbReference type="EMBL" id="CP002347">
    <property type="protein sequence ID" value="ADR19158.1"/>
    <property type="molecule type" value="Genomic_DNA"/>
</dbReference>
<dbReference type="Gene3D" id="3.30.565.10">
    <property type="entry name" value="Histidine kinase-like ATPase, C-terminal domain"/>
    <property type="match status" value="1"/>
</dbReference>
<dbReference type="SUPFAM" id="SSF103190">
    <property type="entry name" value="Sensory domain-like"/>
    <property type="match status" value="1"/>
</dbReference>
<dbReference type="InterPro" id="IPR005467">
    <property type="entry name" value="His_kinase_dom"/>
</dbReference>
<comment type="catalytic activity">
    <reaction evidence="1">
        <text>ATP + protein L-histidine = ADP + protein N-phospho-L-histidine.</text>
        <dbReference type="EC" id="2.7.13.3"/>
    </reaction>
</comment>
<dbReference type="Pfam" id="PF02518">
    <property type="entry name" value="HATPase_c"/>
    <property type="match status" value="1"/>
</dbReference>
<feature type="transmembrane region" description="Helical" evidence="11">
    <location>
        <begin position="6"/>
        <end position="26"/>
    </location>
</feature>
<dbReference type="GO" id="GO:0000155">
    <property type="term" value="F:phosphorelay sensor kinase activity"/>
    <property type="evidence" value="ECO:0007669"/>
    <property type="project" value="InterPro"/>
</dbReference>
<dbReference type="PANTHER" id="PTHR45528:SF12">
    <property type="entry name" value="SENSOR HISTIDINE KINASE ARSS"/>
    <property type="match status" value="1"/>
</dbReference>
<evidence type="ECO:0000256" key="9">
    <source>
        <dbReference type="ARBA" id="ARBA00022989"/>
    </source>
</evidence>
<dbReference type="PRINTS" id="PR00344">
    <property type="entry name" value="BCTRLSENSOR"/>
</dbReference>
<dbReference type="SMART" id="SM00388">
    <property type="entry name" value="HisKA"/>
    <property type="match status" value="1"/>
</dbReference>
<proteinExistence type="predicted"/>
<accession>E4TJ26</accession>
<dbReference type="RefSeq" id="WP_013451370.1">
    <property type="nucleotide sequence ID" value="NC_014758.1"/>
</dbReference>
<dbReference type="InterPro" id="IPR036890">
    <property type="entry name" value="HATPase_C_sf"/>
</dbReference>
<dbReference type="Gene3D" id="1.10.287.130">
    <property type="match status" value="1"/>
</dbReference>
<comment type="subcellular location">
    <subcellularLocation>
        <location evidence="2">Cell membrane</location>
        <topology evidence="2">Multi-pass membrane protein</topology>
    </subcellularLocation>
</comment>
<keyword evidence="8 14" id="KW-0418">Kinase</keyword>
<evidence type="ECO:0000256" key="6">
    <source>
        <dbReference type="ARBA" id="ARBA00022679"/>
    </source>
</evidence>
<dbReference type="Gene3D" id="3.30.450.20">
    <property type="entry name" value="PAS domain"/>
    <property type="match status" value="1"/>
</dbReference>
<dbReference type="AlphaFoldDB" id="E4TJ26"/>
<dbReference type="InterPro" id="IPR004358">
    <property type="entry name" value="Sig_transdc_His_kin-like_C"/>
</dbReference>
<evidence type="ECO:0000256" key="4">
    <source>
        <dbReference type="ARBA" id="ARBA00022475"/>
    </source>
</evidence>
<feature type="transmembrane region" description="Helical" evidence="11">
    <location>
        <begin position="287"/>
        <end position="305"/>
    </location>
</feature>
<dbReference type="SMART" id="SM00387">
    <property type="entry name" value="HATPase_c"/>
    <property type="match status" value="1"/>
</dbReference>
<dbReference type="InterPro" id="IPR003661">
    <property type="entry name" value="HisK_dim/P_dom"/>
</dbReference>